<gene>
    <name evidence="9" type="ORF">IMSHALPRED_008532</name>
</gene>
<evidence type="ECO:0000256" key="6">
    <source>
        <dbReference type="ARBA" id="ARBA00023027"/>
    </source>
</evidence>
<dbReference type="Proteomes" id="UP000664534">
    <property type="component" value="Unassembled WGS sequence"/>
</dbReference>
<dbReference type="CDD" id="cd08233">
    <property type="entry name" value="butanediol_DH_like"/>
    <property type="match status" value="1"/>
</dbReference>
<evidence type="ECO:0000256" key="7">
    <source>
        <dbReference type="RuleBase" id="RU361277"/>
    </source>
</evidence>
<comment type="similarity">
    <text evidence="2 7">Belongs to the zinc-containing alcohol dehydrogenase family.</text>
</comment>
<dbReference type="SUPFAM" id="SSF50129">
    <property type="entry name" value="GroES-like"/>
    <property type="match status" value="1"/>
</dbReference>
<reference evidence="9" key="1">
    <citation type="submission" date="2021-03" db="EMBL/GenBank/DDBJ databases">
        <authorList>
            <person name="Tagirdzhanova G."/>
        </authorList>
    </citation>
    <scope>NUCLEOTIDE SEQUENCE</scope>
</reference>
<protein>
    <recommendedName>
        <fullName evidence="8">Enoyl reductase (ER) domain-containing protein</fullName>
    </recommendedName>
</protein>
<dbReference type="GO" id="GO:0008270">
    <property type="term" value="F:zinc ion binding"/>
    <property type="evidence" value="ECO:0007669"/>
    <property type="project" value="InterPro"/>
</dbReference>
<dbReference type="Pfam" id="PF08240">
    <property type="entry name" value="ADH_N"/>
    <property type="match status" value="1"/>
</dbReference>
<sequence>MMKAVRFHGQRDIRLDDVEIVPCGRGQVKVKPAFAGICGSDLHEYLGGASLMPTTPHPITNEKVPLTLGHEFSGTIEEVGEGVHDVEVGSRVVVQPIIYDGTCNACKEGYINCCDNNGFVGLSGWGGGLSEHVVIPRKAVYEIPDSISMDVAALVEPLAVAWHAVKTSPFKKGDSVLILGGGPIGLAVVQVLVAKGAEKIIVSEVASRRREFAKRFGAHYVLNPTEDDIVSSVRELCDGSGVNVAFDAAGVQAGLDQAIQAIRARGTLVNIAIWEKTATITPNWLVFRERKYMGVATYQDGDFQDVIDAIASGKLKPEPMITGKIRMDEVEEKGFKALVHDKDNHIKILIDVGLGLSRD</sequence>
<dbReference type="Gene3D" id="3.90.180.10">
    <property type="entry name" value="Medium-chain alcohol dehydrogenases, catalytic domain"/>
    <property type="match status" value="1"/>
</dbReference>
<dbReference type="FunFam" id="3.40.50.720:FF:000068">
    <property type="entry name" value="Sorbitol dehydrogenase"/>
    <property type="match status" value="1"/>
</dbReference>
<dbReference type="PANTHER" id="PTHR43401:SF2">
    <property type="entry name" value="L-THREONINE 3-DEHYDROGENASE"/>
    <property type="match status" value="1"/>
</dbReference>
<feature type="domain" description="Enoyl reductase (ER)" evidence="8">
    <location>
        <begin position="9"/>
        <end position="350"/>
    </location>
</feature>
<dbReference type="InterPro" id="IPR011032">
    <property type="entry name" value="GroES-like_sf"/>
</dbReference>
<dbReference type="PROSITE" id="PS00059">
    <property type="entry name" value="ADH_ZINC"/>
    <property type="match status" value="1"/>
</dbReference>
<accession>A0A8H3EQZ0</accession>
<dbReference type="InterPro" id="IPR013154">
    <property type="entry name" value="ADH-like_N"/>
</dbReference>
<dbReference type="EMBL" id="CAJPDT010000006">
    <property type="protein sequence ID" value="CAF9910023.1"/>
    <property type="molecule type" value="Genomic_DNA"/>
</dbReference>
<dbReference type="GO" id="GO:0016491">
    <property type="term" value="F:oxidoreductase activity"/>
    <property type="evidence" value="ECO:0007669"/>
    <property type="project" value="UniProtKB-KW"/>
</dbReference>
<proteinExistence type="inferred from homology"/>
<dbReference type="OrthoDB" id="3941538at2759"/>
<evidence type="ECO:0000256" key="2">
    <source>
        <dbReference type="ARBA" id="ARBA00008072"/>
    </source>
</evidence>
<evidence type="ECO:0000256" key="1">
    <source>
        <dbReference type="ARBA" id="ARBA00001947"/>
    </source>
</evidence>
<evidence type="ECO:0000256" key="3">
    <source>
        <dbReference type="ARBA" id="ARBA00022723"/>
    </source>
</evidence>
<evidence type="ECO:0000256" key="4">
    <source>
        <dbReference type="ARBA" id="ARBA00022833"/>
    </source>
</evidence>
<dbReference type="Pfam" id="PF00107">
    <property type="entry name" value="ADH_zinc_N"/>
    <property type="match status" value="1"/>
</dbReference>
<evidence type="ECO:0000259" key="8">
    <source>
        <dbReference type="SMART" id="SM00829"/>
    </source>
</evidence>
<keyword evidence="4 7" id="KW-0862">Zinc</keyword>
<keyword evidence="5" id="KW-0560">Oxidoreductase</keyword>
<evidence type="ECO:0000313" key="9">
    <source>
        <dbReference type="EMBL" id="CAF9910023.1"/>
    </source>
</evidence>
<evidence type="ECO:0000313" key="10">
    <source>
        <dbReference type="Proteomes" id="UP000664534"/>
    </source>
</evidence>
<organism evidence="9 10">
    <name type="scientific">Imshaugia aleurites</name>
    <dbReference type="NCBI Taxonomy" id="172621"/>
    <lineage>
        <taxon>Eukaryota</taxon>
        <taxon>Fungi</taxon>
        <taxon>Dikarya</taxon>
        <taxon>Ascomycota</taxon>
        <taxon>Pezizomycotina</taxon>
        <taxon>Lecanoromycetes</taxon>
        <taxon>OSLEUM clade</taxon>
        <taxon>Lecanoromycetidae</taxon>
        <taxon>Lecanorales</taxon>
        <taxon>Lecanorineae</taxon>
        <taxon>Parmeliaceae</taxon>
        <taxon>Imshaugia</taxon>
    </lineage>
</organism>
<dbReference type="PANTHER" id="PTHR43401">
    <property type="entry name" value="L-THREONINE 3-DEHYDROGENASE"/>
    <property type="match status" value="1"/>
</dbReference>
<dbReference type="Gene3D" id="3.40.50.720">
    <property type="entry name" value="NAD(P)-binding Rossmann-like Domain"/>
    <property type="match status" value="1"/>
</dbReference>
<name>A0A8H3EQZ0_9LECA</name>
<dbReference type="InterPro" id="IPR013149">
    <property type="entry name" value="ADH-like_C"/>
</dbReference>
<dbReference type="InterPro" id="IPR050129">
    <property type="entry name" value="Zn_alcohol_dh"/>
</dbReference>
<dbReference type="AlphaFoldDB" id="A0A8H3EQZ0"/>
<evidence type="ECO:0000256" key="5">
    <source>
        <dbReference type="ARBA" id="ARBA00023002"/>
    </source>
</evidence>
<dbReference type="SUPFAM" id="SSF51735">
    <property type="entry name" value="NAD(P)-binding Rossmann-fold domains"/>
    <property type="match status" value="1"/>
</dbReference>
<dbReference type="InterPro" id="IPR036291">
    <property type="entry name" value="NAD(P)-bd_dom_sf"/>
</dbReference>
<dbReference type="InterPro" id="IPR020843">
    <property type="entry name" value="ER"/>
</dbReference>
<dbReference type="InterPro" id="IPR002328">
    <property type="entry name" value="ADH_Zn_CS"/>
</dbReference>
<keyword evidence="6" id="KW-0520">NAD</keyword>
<dbReference type="SMART" id="SM00829">
    <property type="entry name" value="PKS_ER"/>
    <property type="match status" value="1"/>
</dbReference>
<keyword evidence="10" id="KW-1185">Reference proteome</keyword>
<comment type="caution">
    <text evidence="9">The sequence shown here is derived from an EMBL/GenBank/DDBJ whole genome shotgun (WGS) entry which is preliminary data.</text>
</comment>
<keyword evidence="3 7" id="KW-0479">Metal-binding</keyword>
<comment type="cofactor">
    <cofactor evidence="1 7">
        <name>Zn(2+)</name>
        <dbReference type="ChEBI" id="CHEBI:29105"/>
    </cofactor>
</comment>